<feature type="transmembrane region" description="Helical" evidence="1">
    <location>
        <begin position="7"/>
        <end position="27"/>
    </location>
</feature>
<keyword evidence="1" id="KW-1133">Transmembrane helix</keyword>
<protein>
    <submittedName>
        <fullName evidence="2">Uncharacterized protein</fullName>
    </submittedName>
</protein>
<feature type="transmembrane region" description="Helical" evidence="1">
    <location>
        <begin position="59"/>
        <end position="84"/>
    </location>
</feature>
<dbReference type="RefSeq" id="WP_001267197.1">
    <property type="nucleotide sequence ID" value="NZ_LDYC01000012.1"/>
</dbReference>
<evidence type="ECO:0000313" key="2">
    <source>
        <dbReference type="EMBL" id="ALM26452.1"/>
    </source>
</evidence>
<keyword evidence="1" id="KW-0812">Transmembrane</keyword>
<name>A0A0S1TS05_STREQ</name>
<dbReference type="InterPro" id="IPR043753">
    <property type="entry name" value="DUF5699"/>
</dbReference>
<accession>A0A0S1TS05</accession>
<dbReference type="Pfam" id="PF18956">
    <property type="entry name" value="DUF5699"/>
    <property type="match status" value="1"/>
</dbReference>
<sequence length="94" mass="10375">MRWIIKIILFPISLLLSILTAFLTFLLSVGTAILYLLMLMCVFVAIGSFFMLHNTRAAIEALIIGFLLSPYGIPMIGTVIIAFIQGINEAIKSI</sequence>
<dbReference type="AlphaFoldDB" id="A0A0S1TS05"/>
<reference evidence="2" key="1">
    <citation type="journal article" date="2016" name="Sci. Rep.">
        <title>Genome sequence and virulence factors of a group G Streptococcus dysgalactiae subsp. equisimilis strain with a new element carrying erm(B).</title>
        <authorList>
            <person name="Wang X."/>
            <person name="Zhang X."/>
            <person name="Zong Z."/>
        </authorList>
    </citation>
    <scope>NUCLEOTIDE SEQUENCE</scope>
    <source>
        <strain evidence="2">WCHSDSE-1</strain>
    </source>
</reference>
<feature type="transmembrane region" description="Helical" evidence="1">
    <location>
        <begin position="33"/>
        <end position="52"/>
    </location>
</feature>
<evidence type="ECO:0000256" key="1">
    <source>
        <dbReference type="SAM" id="Phobius"/>
    </source>
</evidence>
<gene>
    <name evidence="2" type="ORF">TnWCHSDSE-1_00001</name>
</gene>
<dbReference type="EMBL" id="KT005459">
    <property type="protein sequence ID" value="ALM26452.1"/>
    <property type="molecule type" value="Genomic_DNA"/>
</dbReference>
<organism evidence="2">
    <name type="scientific">Streptococcus dysgalactiae subsp. equisimilis</name>
    <name type="common">Streptococcus equisimilis</name>
    <dbReference type="NCBI Taxonomy" id="119602"/>
    <lineage>
        <taxon>Bacteria</taxon>
        <taxon>Bacillati</taxon>
        <taxon>Bacillota</taxon>
        <taxon>Bacilli</taxon>
        <taxon>Lactobacillales</taxon>
        <taxon>Streptococcaceae</taxon>
        <taxon>Streptococcus</taxon>
    </lineage>
</organism>
<keyword evidence="1" id="KW-0472">Membrane</keyword>
<proteinExistence type="predicted"/>